<feature type="signal peptide" evidence="1">
    <location>
        <begin position="1"/>
        <end position="17"/>
    </location>
</feature>
<protein>
    <submittedName>
        <fullName evidence="2">Uncharacterized protein</fullName>
    </submittedName>
</protein>
<organism evidence="2 3">
    <name type="scientific">Elysia chlorotica</name>
    <name type="common">Eastern emerald elysia</name>
    <name type="synonym">Sea slug</name>
    <dbReference type="NCBI Taxonomy" id="188477"/>
    <lineage>
        <taxon>Eukaryota</taxon>
        <taxon>Metazoa</taxon>
        <taxon>Spiralia</taxon>
        <taxon>Lophotrochozoa</taxon>
        <taxon>Mollusca</taxon>
        <taxon>Gastropoda</taxon>
        <taxon>Heterobranchia</taxon>
        <taxon>Euthyneura</taxon>
        <taxon>Panpulmonata</taxon>
        <taxon>Sacoglossa</taxon>
        <taxon>Placobranchoidea</taxon>
        <taxon>Plakobranchidae</taxon>
        <taxon>Elysia</taxon>
    </lineage>
</organism>
<reference evidence="2 3" key="1">
    <citation type="submission" date="2019-01" db="EMBL/GenBank/DDBJ databases">
        <title>A draft genome assembly of the solar-powered sea slug Elysia chlorotica.</title>
        <authorList>
            <person name="Cai H."/>
            <person name="Li Q."/>
            <person name="Fang X."/>
            <person name="Li J."/>
            <person name="Curtis N.E."/>
            <person name="Altenburger A."/>
            <person name="Shibata T."/>
            <person name="Feng M."/>
            <person name="Maeda T."/>
            <person name="Schwartz J.A."/>
            <person name="Shigenobu S."/>
            <person name="Lundholm N."/>
            <person name="Nishiyama T."/>
            <person name="Yang H."/>
            <person name="Hasebe M."/>
            <person name="Li S."/>
            <person name="Pierce S.K."/>
            <person name="Wang J."/>
        </authorList>
    </citation>
    <scope>NUCLEOTIDE SEQUENCE [LARGE SCALE GENOMIC DNA]</scope>
    <source>
        <strain evidence="2">EC2010</strain>
        <tissue evidence="2">Whole organism of an adult</tissue>
    </source>
</reference>
<dbReference type="EMBL" id="RQTK01001506">
    <property type="protein sequence ID" value="RUS70047.1"/>
    <property type="molecule type" value="Genomic_DNA"/>
</dbReference>
<gene>
    <name evidence="2" type="ORF">EGW08_022196</name>
</gene>
<name>A0A433SLK9_ELYCH</name>
<keyword evidence="1" id="KW-0732">Signal</keyword>
<evidence type="ECO:0000313" key="3">
    <source>
        <dbReference type="Proteomes" id="UP000271974"/>
    </source>
</evidence>
<proteinExistence type="predicted"/>
<feature type="chain" id="PRO_5019571964" evidence="1">
    <location>
        <begin position="18"/>
        <end position="264"/>
    </location>
</feature>
<evidence type="ECO:0000256" key="1">
    <source>
        <dbReference type="SAM" id="SignalP"/>
    </source>
</evidence>
<evidence type="ECO:0000313" key="2">
    <source>
        <dbReference type="EMBL" id="RUS70047.1"/>
    </source>
</evidence>
<comment type="caution">
    <text evidence="2">The sequence shown here is derived from an EMBL/GenBank/DDBJ whole genome shotgun (WGS) entry which is preliminary data.</text>
</comment>
<sequence>MKPSSLFLLLTKSLVCCVHSPFDWAVAPRSSCGLLLMGQSNINFIMDQVGAQALLGLTSVMLPSLIILQPVQAPIPIQKQQIQVKRQLYLLQESVGSEENPQQIQSKRRISNDRPGKHSIILFWAKLFQVDDQVSQQGYSKELHKKSSVWNKQPFWRYVLEQNVSDHLIGYYLDSTDAENKERVKVFLPFATILLITLVLHNIEAILRKVVRTLHDEKSTALNKLCNLHSLEINTDPEHPASDSVSKNLLSWANSVRLKTLISF</sequence>
<dbReference type="AlphaFoldDB" id="A0A433SLK9"/>
<keyword evidence="3" id="KW-1185">Reference proteome</keyword>
<dbReference type="Proteomes" id="UP000271974">
    <property type="component" value="Unassembled WGS sequence"/>
</dbReference>
<accession>A0A433SLK9</accession>